<proteinExistence type="predicted"/>
<dbReference type="SUPFAM" id="SSF53098">
    <property type="entry name" value="Ribonuclease H-like"/>
    <property type="match status" value="1"/>
</dbReference>
<evidence type="ECO:0000313" key="4">
    <source>
        <dbReference type="Proteomes" id="UP001165083"/>
    </source>
</evidence>
<dbReference type="Proteomes" id="UP001165083">
    <property type="component" value="Unassembled WGS sequence"/>
</dbReference>
<feature type="compositionally biased region" description="Low complexity" evidence="1">
    <location>
        <begin position="401"/>
        <end position="415"/>
    </location>
</feature>
<dbReference type="GO" id="GO:0003676">
    <property type="term" value="F:nucleic acid binding"/>
    <property type="evidence" value="ECO:0007669"/>
    <property type="project" value="InterPro"/>
</dbReference>
<feature type="compositionally biased region" description="Polar residues" evidence="1">
    <location>
        <begin position="489"/>
        <end position="498"/>
    </location>
</feature>
<evidence type="ECO:0000259" key="2">
    <source>
        <dbReference type="Pfam" id="PF13456"/>
    </source>
</evidence>
<feature type="region of interest" description="Disordered" evidence="1">
    <location>
        <begin position="350"/>
        <end position="430"/>
    </location>
</feature>
<dbReference type="OrthoDB" id="127410at2759"/>
<evidence type="ECO:0000256" key="1">
    <source>
        <dbReference type="SAM" id="MobiDB-lite"/>
    </source>
</evidence>
<feature type="domain" description="RNase H type-1" evidence="2">
    <location>
        <begin position="191"/>
        <end position="314"/>
    </location>
</feature>
<sequence length="530" mass="59391">MLCGGSFNQKEGGQILQTECVRLRGLRTKFDADRYASTSEDSVARLVNESTANMFKGGESEESTLVPVFERRSFIDDIAFGRATFDDCLSTLDRLLTRFTECRISVSFTKSIFVQRRVDFLSHEVSVEGLRASSTKMASIAKLPFRLQRRDASLPGSIELLQPFQPRLRSFDPNLLHARLPRTHRGFVVSFDGSTKTKKHGGYGSRSWIVWRLPDWDITIAASSVFESTTVNIAEYTGMNNGVKAAIAVGAEVLVIVGDSRLPIQQSLGVIACRKESLMALLNRHKERTARCRKVKYLHVKREYNTAADSLASETLEAKLSQEVRDDDRKVELKALNRIPEAIYEALTEESERNLAKEQPNEDSVDSSNAKLQPAGSNEASTDERKQGTDPGQSTKISRDTTNTGATPKGVTTTKTRTRANNRSARKSSFQNGRIRKTFVCFADICQRDVSVLTRRQNKTQENRVRFRESGTDIAEAETLNEASDEVSNESSLPTTPATAYLLHRPRKTLTQFQSRKRDADESPWLKTRS</sequence>
<dbReference type="PANTHER" id="PTHR33064">
    <property type="entry name" value="POL PROTEIN"/>
    <property type="match status" value="1"/>
</dbReference>
<organism evidence="3 4">
    <name type="scientific">Phytophthora lilii</name>
    <dbReference type="NCBI Taxonomy" id="2077276"/>
    <lineage>
        <taxon>Eukaryota</taxon>
        <taxon>Sar</taxon>
        <taxon>Stramenopiles</taxon>
        <taxon>Oomycota</taxon>
        <taxon>Peronosporomycetes</taxon>
        <taxon>Peronosporales</taxon>
        <taxon>Peronosporaceae</taxon>
        <taxon>Phytophthora</taxon>
    </lineage>
</organism>
<dbReference type="GO" id="GO:0004523">
    <property type="term" value="F:RNA-DNA hybrid ribonuclease activity"/>
    <property type="evidence" value="ECO:0007669"/>
    <property type="project" value="InterPro"/>
</dbReference>
<reference evidence="3" key="1">
    <citation type="submission" date="2023-04" db="EMBL/GenBank/DDBJ databases">
        <title>Phytophthora lilii NBRC 32176.</title>
        <authorList>
            <person name="Ichikawa N."/>
            <person name="Sato H."/>
            <person name="Tonouchi N."/>
        </authorList>
    </citation>
    <scope>NUCLEOTIDE SEQUENCE</scope>
    <source>
        <strain evidence="3">NBRC 32176</strain>
    </source>
</reference>
<protein>
    <submittedName>
        <fullName evidence="3">Unnamed protein product</fullName>
    </submittedName>
</protein>
<dbReference type="Pfam" id="PF13456">
    <property type="entry name" value="RVT_3"/>
    <property type="match status" value="1"/>
</dbReference>
<evidence type="ECO:0000313" key="3">
    <source>
        <dbReference type="EMBL" id="GMF31292.1"/>
    </source>
</evidence>
<accession>A0A9W6WX60</accession>
<dbReference type="InterPro" id="IPR043128">
    <property type="entry name" value="Rev_trsase/Diguanyl_cyclase"/>
</dbReference>
<dbReference type="Gene3D" id="3.30.420.10">
    <property type="entry name" value="Ribonuclease H-like superfamily/Ribonuclease H"/>
    <property type="match status" value="1"/>
</dbReference>
<comment type="caution">
    <text evidence="3">The sequence shown here is derived from an EMBL/GenBank/DDBJ whole genome shotgun (WGS) entry which is preliminary data.</text>
</comment>
<keyword evidence="4" id="KW-1185">Reference proteome</keyword>
<dbReference type="InterPro" id="IPR012337">
    <property type="entry name" value="RNaseH-like_sf"/>
</dbReference>
<dbReference type="AlphaFoldDB" id="A0A9W6WX60"/>
<dbReference type="EMBL" id="BSXW01000894">
    <property type="protein sequence ID" value="GMF31292.1"/>
    <property type="molecule type" value="Genomic_DNA"/>
</dbReference>
<dbReference type="PANTHER" id="PTHR33064:SF37">
    <property type="entry name" value="RIBONUCLEASE H"/>
    <property type="match status" value="1"/>
</dbReference>
<dbReference type="InterPro" id="IPR043502">
    <property type="entry name" value="DNA/RNA_pol_sf"/>
</dbReference>
<dbReference type="InterPro" id="IPR002156">
    <property type="entry name" value="RNaseH_domain"/>
</dbReference>
<dbReference type="SUPFAM" id="SSF56672">
    <property type="entry name" value="DNA/RNA polymerases"/>
    <property type="match status" value="1"/>
</dbReference>
<dbReference type="InterPro" id="IPR051320">
    <property type="entry name" value="Viral_Replic_Matur_Polypro"/>
</dbReference>
<feature type="compositionally biased region" description="Basic and acidic residues" evidence="1">
    <location>
        <begin position="350"/>
        <end position="360"/>
    </location>
</feature>
<feature type="compositionally biased region" description="Basic residues" evidence="1">
    <location>
        <begin position="416"/>
        <end position="426"/>
    </location>
</feature>
<feature type="compositionally biased region" description="Polar residues" evidence="1">
    <location>
        <begin position="366"/>
        <end position="380"/>
    </location>
</feature>
<dbReference type="Gene3D" id="3.30.70.270">
    <property type="match status" value="1"/>
</dbReference>
<feature type="region of interest" description="Disordered" evidence="1">
    <location>
        <begin position="479"/>
        <end position="530"/>
    </location>
</feature>
<name>A0A9W6WX60_9STRA</name>
<dbReference type="InterPro" id="IPR036397">
    <property type="entry name" value="RNaseH_sf"/>
</dbReference>
<gene>
    <name evidence="3" type="ORF">Plil01_001338700</name>
</gene>